<evidence type="ECO:0000259" key="8">
    <source>
        <dbReference type="PROSITE" id="PS50071"/>
    </source>
</evidence>
<gene>
    <name evidence="9" type="primary">nkx3.3</name>
</gene>
<dbReference type="InterPro" id="IPR050394">
    <property type="entry name" value="Homeobox_NK-like"/>
</dbReference>
<keyword evidence="3 5" id="KW-0371">Homeobox</keyword>
<evidence type="ECO:0000256" key="5">
    <source>
        <dbReference type="PROSITE-ProRule" id="PRU00108"/>
    </source>
</evidence>
<dbReference type="PANTHER" id="PTHR24340:SF73">
    <property type="entry name" value="HOMEOBOX PROTEIN BAGPIPE-RELATED"/>
    <property type="match status" value="1"/>
</dbReference>
<dbReference type="GO" id="GO:0005634">
    <property type="term" value="C:nucleus"/>
    <property type="evidence" value="ECO:0007669"/>
    <property type="project" value="UniProtKB-SubCell"/>
</dbReference>
<evidence type="ECO:0000256" key="2">
    <source>
        <dbReference type="ARBA" id="ARBA00023125"/>
    </source>
</evidence>
<dbReference type="InterPro" id="IPR009057">
    <property type="entry name" value="Homeodomain-like_sf"/>
</dbReference>
<evidence type="ECO:0000256" key="6">
    <source>
        <dbReference type="RuleBase" id="RU000682"/>
    </source>
</evidence>
<dbReference type="PANTHER" id="PTHR24340">
    <property type="entry name" value="HOMEOBOX PROTEIN NKX"/>
    <property type="match status" value="1"/>
</dbReference>
<dbReference type="CDD" id="cd00086">
    <property type="entry name" value="homeodomain"/>
    <property type="match status" value="1"/>
</dbReference>
<evidence type="ECO:0000256" key="3">
    <source>
        <dbReference type="ARBA" id="ARBA00023155"/>
    </source>
</evidence>
<dbReference type="GeneID" id="114767814"/>
<evidence type="ECO:0000256" key="4">
    <source>
        <dbReference type="ARBA" id="ARBA00023242"/>
    </source>
</evidence>
<dbReference type="GO" id="GO:0000978">
    <property type="term" value="F:RNA polymerase II cis-regulatory region sequence-specific DNA binding"/>
    <property type="evidence" value="ECO:0007669"/>
    <property type="project" value="TreeGrafter"/>
</dbReference>
<reference evidence="9" key="3">
    <citation type="submission" date="2025-09" db="UniProtKB">
        <authorList>
            <consortium name="Ensembl"/>
        </authorList>
    </citation>
    <scope>IDENTIFICATION</scope>
</reference>
<keyword evidence="2 5" id="KW-0238">DNA-binding</keyword>
<dbReference type="Gene3D" id="1.10.10.60">
    <property type="entry name" value="Homeodomain-like"/>
    <property type="match status" value="1"/>
</dbReference>
<dbReference type="SUPFAM" id="SSF46689">
    <property type="entry name" value="Homeodomain-like"/>
    <property type="match status" value="1"/>
</dbReference>
<feature type="domain" description="Homeobox" evidence="8">
    <location>
        <begin position="68"/>
        <end position="128"/>
    </location>
</feature>
<dbReference type="InterPro" id="IPR020479">
    <property type="entry name" value="HD_metazoa"/>
</dbReference>
<organism evidence="9 10">
    <name type="scientific">Denticeps clupeoides</name>
    <name type="common">denticle herring</name>
    <dbReference type="NCBI Taxonomy" id="299321"/>
    <lineage>
        <taxon>Eukaryota</taxon>
        <taxon>Metazoa</taxon>
        <taxon>Chordata</taxon>
        <taxon>Craniata</taxon>
        <taxon>Vertebrata</taxon>
        <taxon>Euteleostomi</taxon>
        <taxon>Actinopterygii</taxon>
        <taxon>Neopterygii</taxon>
        <taxon>Teleostei</taxon>
        <taxon>Clupei</taxon>
        <taxon>Clupeiformes</taxon>
        <taxon>Denticipitoidei</taxon>
        <taxon>Denticipitidae</taxon>
        <taxon>Denticeps</taxon>
    </lineage>
</organism>
<dbReference type="Pfam" id="PF00046">
    <property type="entry name" value="Homeodomain"/>
    <property type="match status" value="1"/>
</dbReference>
<dbReference type="Proteomes" id="UP000694580">
    <property type="component" value="Chromosome 2"/>
</dbReference>
<feature type="compositionally biased region" description="Basic and acidic residues" evidence="7">
    <location>
        <begin position="42"/>
        <end position="59"/>
    </location>
</feature>
<feature type="DNA-binding region" description="Homeobox" evidence="5">
    <location>
        <begin position="70"/>
        <end position="129"/>
    </location>
</feature>
<evidence type="ECO:0000256" key="1">
    <source>
        <dbReference type="ARBA" id="ARBA00004123"/>
    </source>
</evidence>
<feature type="compositionally biased region" description="Basic residues" evidence="7">
    <location>
        <begin position="60"/>
        <end position="71"/>
    </location>
</feature>
<accession>A0AAY3ZWF9</accession>
<reference evidence="9 10" key="1">
    <citation type="submission" date="2020-06" db="EMBL/GenBank/DDBJ databases">
        <authorList>
            <consortium name="Wellcome Sanger Institute Data Sharing"/>
        </authorList>
    </citation>
    <scope>NUCLEOTIDE SEQUENCE [LARGE SCALE GENOMIC DNA]</scope>
</reference>
<dbReference type="InterPro" id="IPR001356">
    <property type="entry name" value="HD"/>
</dbReference>
<keyword evidence="4 5" id="KW-0539">Nucleus</keyword>
<dbReference type="PROSITE" id="PS00027">
    <property type="entry name" value="HOMEOBOX_1"/>
    <property type="match status" value="1"/>
</dbReference>
<evidence type="ECO:0000313" key="9">
    <source>
        <dbReference type="Ensembl" id="ENSDCDP00010001102.1"/>
    </source>
</evidence>
<dbReference type="RefSeq" id="XP_028815418.1">
    <property type="nucleotide sequence ID" value="XM_028959585.1"/>
</dbReference>
<dbReference type="GeneTree" id="ENSGT00940000165452"/>
<dbReference type="InterPro" id="IPR017970">
    <property type="entry name" value="Homeobox_CS"/>
</dbReference>
<proteinExistence type="predicted"/>
<dbReference type="SMART" id="SM00389">
    <property type="entry name" value="HOX"/>
    <property type="match status" value="1"/>
</dbReference>
<keyword evidence="10" id="KW-1185">Reference proteome</keyword>
<dbReference type="AlphaFoldDB" id="A0AAY3ZWF9"/>
<protein>
    <recommendedName>
        <fullName evidence="8">Homeobox domain-containing protein</fullName>
    </recommendedName>
</protein>
<dbReference type="GO" id="GO:0000981">
    <property type="term" value="F:DNA-binding transcription factor activity, RNA polymerase II-specific"/>
    <property type="evidence" value="ECO:0007669"/>
    <property type="project" value="InterPro"/>
</dbReference>
<evidence type="ECO:0000256" key="7">
    <source>
        <dbReference type="SAM" id="MobiDB-lite"/>
    </source>
</evidence>
<dbReference type="PROSITE" id="PS50071">
    <property type="entry name" value="HOMEOBOX_2"/>
    <property type="match status" value="1"/>
</dbReference>
<reference evidence="9" key="2">
    <citation type="submission" date="2025-08" db="UniProtKB">
        <authorList>
            <consortium name="Ensembl"/>
        </authorList>
    </citation>
    <scope>IDENTIFICATION</scope>
</reference>
<dbReference type="GO" id="GO:0030154">
    <property type="term" value="P:cell differentiation"/>
    <property type="evidence" value="ECO:0007669"/>
    <property type="project" value="TreeGrafter"/>
</dbReference>
<sequence length="187" mass="20953">MAQNRAAFTIHAILGAEEAGQSLPDLELSCGNESAGEESQTEGDKPPEEHEAREREHAHAHAHARPRRDQKRCRAAFSRAQVDALERRFGLQRYLSGPERAALAGALELTETQVKIWFQNRRYKTKRRQMAQGLPGGACLALARRVAVRVLVRDEEVRPGLQACQHRPCLYRVQPWLCGLRAGSELA</sequence>
<evidence type="ECO:0000313" key="10">
    <source>
        <dbReference type="Proteomes" id="UP000694580"/>
    </source>
</evidence>
<dbReference type="Ensembl" id="ENSDCDT00010001157.1">
    <property type="protein sequence ID" value="ENSDCDP00010001102.1"/>
    <property type="gene ID" value="ENSDCDG00010000613.1"/>
</dbReference>
<dbReference type="PRINTS" id="PR00024">
    <property type="entry name" value="HOMEOBOX"/>
</dbReference>
<feature type="region of interest" description="Disordered" evidence="7">
    <location>
        <begin position="21"/>
        <end position="71"/>
    </location>
</feature>
<name>A0AAY3ZWF9_9TELE</name>
<comment type="subcellular location">
    <subcellularLocation>
        <location evidence="1 5 6">Nucleus</location>
    </subcellularLocation>
</comment>